<keyword evidence="4" id="KW-1185">Reference proteome</keyword>
<dbReference type="SUPFAM" id="SSF49899">
    <property type="entry name" value="Concanavalin A-like lectins/glucanases"/>
    <property type="match status" value="1"/>
</dbReference>
<evidence type="ECO:0000313" key="4">
    <source>
        <dbReference type="Proteomes" id="UP000283210"/>
    </source>
</evidence>
<reference evidence="3 4" key="1">
    <citation type="submission" date="2018-11" db="EMBL/GenBank/DDBJ databases">
        <authorList>
            <person name="Lopez-Roques C."/>
            <person name="Donnadieu C."/>
            <person name="Bouchez O."/>
            <person name="Klopp C."/>
            <person name="Cabau C."/>
            <person name="Zahm M."/>
        </authorList>
    </citation>
    <scope>NUCLEOTIDE SEQUENCE [LARGE SCALE GENOMIC DNA]</scope>
    <source>
        <strain evidence="3">RS831</strain>
        <tissue evidence="3">Whole body</tissue>
    </source>
</reference>
<dbReference type="InterPro" id="IPR013320">
    <property type="entry name" value="ConA-like_dom_sf"/>
</dbReference>
<dbReference type="PROSITE" id="PS50188">
    <property type="entry name" value="B302_SPRY"/>
    <property type="match status" value="1"/>
</dbReference>
<reference evidence="3 4" key="2">
    <citation type="submission" date="2019-01" db="EMBL/GenBank/DDBJ databases">
        <title>A chromosome length genome reference of the Java medaka (oryzias javanicus).</title>
        <authorList>
            <person name="Herpin A."/>
            <person name="Takehana Y."/>
            <person name="Naruse K."/>
            <person name="Ansai S."/>
            <person name="Kawaguchi M."/>
        </authorList>
    </citation>
    <scope>NUCLEOTIDE SEQUENCE [LARGE SCALE GENOMIC DNA]</scope>
    <source>
        <strain evidence="3">RS831</strain>
        <tissue evidence="3">Whole body</tissue>
    </source>
</reference>
<keyword evidence="1" id="KW-0812">Transmembrane</keyword>
<accession>A0A437CVP2</accession>
<protein>
    <recommendedName>
        <fullName evidence="2">B30.2/SPRY domain-containing protein</fullName>
    </recommendedName>
</protein>
<dbReference type="InterPro" id="IPR003879">
    <property type="entry name" value="Butyrophylin_SPRY"/>
</dbReference>
<keyword evidence="1" id="KW-0472">Membrane</keyword>
<evidence type="ECO:0000256" key="1">
    <source>
        <dbReference type="SAM" id="Phobius"/>
    </source>
</evidence>
<dbReference type="Pfam" id="PF00622">
    <property type="entry name" value="SPRY"/>
    <property type="match status" value="1"/>
</dbReference>
<dbReference type="InterPro" id="IPR001870">
    <property type="entry name" value="B30.2/SPRY"/>
</dbReference>
<dbReference type="PRINTS" id="PR01407">
    <property type="entry name" value="BUTYPHLNCDUF"/>
</dbReference>
<dbReference type="AlphaFoldDB" id="A0A437CVP2"/>
<evidence type="ECO:0000259" key="2">
    <source>
        <dbReference type="PROSITE" id="PS50188"/>
    </source>
</evidence>
<dbReference type="Proteomes" id="UP000283210">
    <property type="component" value="Chromosome 12"/>
</dbReference>
<dbReference type="InterPro" id="IPR003877">
    <property type="entry name" value="SPRY_dom"/>
</dbReference>
<dbReference type="SMART" id="SM00449">
    <property type="entry name" value="SPRY"/>
    <property type="match status" value="1"/>
</dbReference>
<dbReference type="PANTHER" id="PTHR24099">
    <property type="entry name" value="E3 UBIQUITIN-PROTEIN LIGASE TRIM36-RELATED"/>
    <property type="match status" value="1"/>
</dbReference>
<sequence>MCGVAPSRPPPPLRRRVLSARRLTPSFCFFIPSAALIILWLSAALAPPPAAIFNAVFFSRSSTPSPSKTAGGRAGRERFAGEAYTVLGNQEVCGGCHYWELRPSSDWKSFSVGVAYRGSLGRYEQLGKSSASWCLFASQWLQTALAAKHNNRARSLDWPLPQRIGIYCDYDNGDLLFVDVQRLGLLHAFKAKFQQPVVPAFTLWCGSITVTSGLQVPSFMPNLLTTNRSLSSLSHDQPSVASDVRE</sequence>
<dbReference type="OrthoDB" id="9927450at2759"/>
<dbReference type="EMBL" id="CM012448">
    <property type="protein sequence ID" value="RVE66213.1"/>
    <property type="molecule type" value="Genomic_DNA"/>
</dbReference>
<feature type="domain" description="B30.2/SPRY" evidence="2">
    <location>
        <begin position="23"/>
        <end position="219"/>
    </location>
</feature>
<gene>
    <name evidence="3" type="ORF">OJAV_G00124780</name>
</gene>
<proteinExistence type="predicted"/>
<evidence type="ECO:0000313" key="3">
    <source>
        <dbReference type="EMBL" id="RVE66213.1"/>
    </source>
</evidence>
<dbReference type="InterPro" id="IPR050617">
    <property type="entry name" value="E3_ligase_FN3/SPRY"/>
</dbReference>
<dbReference type="PANTHER" id="PTHR24099:SF8">
    <property type="entry name" value="FSD1-LIKE PROTEIN"/>
    <property type="match status" value="1"/>
</dbReference>
<keyword evidence="1" id="KW-1133">Transmembrane helix</keyword>
<feature type="transmembrane region" description="Helical" evidence="1">
    <location>
        <begin position="23"/>
        <end position="46"/>
    </location>
</feature>
<organism evidence="3 4">
    <name type="scientific">Oryzias javanicus</name>
    <name type="common">Javanese ricefish</name>
    <name type="synonym">Aplocheilus javanicus</name>
    <dbReference type="NCBI Taxonomy" id="123683"/>
    <lineage>
        <taxon>Eukaryota</taxon>
        <taxon>Metazoa</taxon>
        <taxon>Chordata</taxon>
        <taxon>Craniata</taxon>
        <taxon>Vertebrata</taxon>
        <taxon>Euteleostomi</taxon>
        <taxon>Actinopterygii</taxon>
        <taxon>Neopterygii</taxon>
        <taxon>Teleostei</taxon>
        <taxon>Neoteleostei</taxon>
        <taxon>Acanthomorphata</taxon>
        <taxon>Ovalentaria</taxon>
        <taxon>Atherinomorphae</taxon>
        <taxon>Beloniformes</taxon>
        <taxon>Adrianichthyidae</taxon>
        <taxon>Oryziinae</taxon>
        <taxon>Oryzias</taxon>
    </lineage>
</organism>
<dbReference type="InterPro" id="IPR043136">
    <property type="entry name" value="B30.2/SPRY_sf"/>
</dbReference>
<name>A0A437CVP2_ORYJA</name>
<dbReference type="Gene3D" id="2.60.120.920">
    <property type="match status" value="1"/>
</dbReference>